<evidence type="ECO:0000313" key="5">
    <source>
        <dbReference type="Proteomes" id="UP001212997"/>
    </source>
</evidence>
<comment type="pathway">
    <text evidence="1">Cofactor biosynthesis; molybdopterin biosynthesis.</text>
</comment>
<gene>
    <name evidence="4" type="ORF">NLI96_g7560</name>
</gene>
<dbReference type="CDD" id="cd21117">
    <property type="entry name" value="Twitch_MoaA"/>
    <property type="match status" value="1"/>
</dbReference>
<proteinExistence type="predicted"/>
<dbReference type="InterPro" id="IPR058240">
    <property type="entry name" value="rSAM_sf"/>
</dbReference>
<dbReference type="InterPro" id="IPR010505">
    <property type="entry name" value="MoaA_twitch"/>
</dbReference>
<evidence type="ECO:0000259" key="3">
    <source>
        <dbReference type="Pfam" id="PF06463"/>
    </source>
</evidence>
<dbReference type="InterPro" id="IPR050105">
    <property type="entry name" value="MoCo_biosynth_MoaA/MoaC"/>
</dbReference>
<dbReference type="Proteomes" id="UP001212997">
    <property type="component" value="Unassembled WGS sequence"/>
</dbReference>
<dbReference type="GO" id="GO:0051539">
    <property type="term" value="F:4 iron, 4 sulfur cluster binding"/>
    <property type="evidence" value="ECO:0007669"/>
    <property type="project" value="UniProtKB-KW"/>
</dbReference>
<reference evidence="4" key="1">
    <citation type="submission" date="2022-07" db="EMBL/GenBank/DDBJ databases">
        <title>Genome Sequence of Physisporinus lineatus.</title>
        <authorList>
            <person name="Buettner E."/>
        </authorList>
    </citation>
    <scope>NUCLEOTIDE SEQUENCE</scope>
    <source>
        <strain evidence="4">VT162</strain>
    </source>
</reference>
<evidence type="ECO:0000313" key="4">
    <source>
        <dbReference type="EMBL" id="KAJ3481580.1"/>
    </source>
</evidence>
<dbReference type="AlphaFoldDB" id="A0AAD5YH25"/>
<keyword evidence="2" id="KW-0501">Molybdenum cofactor biosynthesis</keyword>
<protein>
    <recommendedName>
        <fullName evidence="3">Molybdenum cofactor biosynthesis protein A-like twitch domain-containing protein</fullName>
    </recommendedName>
</protein>
<dbReference type="PANTHER" id="PTHR22960:SF0">
    <property type="entry name" value="MOLYBDENUM COFACTOR BIOSYNTHESIS PROTEIN 1"/>
    <property type="match status" value="1"/>
</dbReference>
<accession>A0AAD5YH25</accession>
<dbReference type="EMBL" id="JANAWD010000314">
    <property type="protein sequence ID" value="KAJ3481580.1"/>
    <property type="molecule type" value="Genomic_DNA"/>
</dbReference>
<dbReference type="PANTHER" id="PTHR22960">
    <property type="entry name" value="MOLYBDOPTERIN COFACTOR SYNTHESIS PROTEIN A"/>
    <property type="match status" value="1"/>
</dbReference>
<evidence type="ECO:0000256" key="2">
    <source>
        <dbReference type="ARBA" id="ARBA00023150"/>
    </source>
</evidence>
<dbReference type="SUPFAM" id="SSF102114">
    <property type="entry name" value="Radical SAM enzymes"/>
    <property type="match status" value="1"/>
</dbReference>
<sequence length="197" mass="21905">MTRRIGHDAVLRSLDTALSIPELRSVKLNAVIVKGLNDHEVLDFVDLTKDKDISVRFIEFMPFTGNKWDKRKMVPSSELLSIVEEQHPLVMKAPDGLNDTARSYIIPGYKGSFGFISSMSDHFCGSCNRLRLTADGQIKVCLFDAKEISLRDQMRQGASDADLLRTIGLAVGAKQEKHNGMEDIDVTTNRPMILIGG</sequence>
<dbReference type="GO" id="GO:0061798">
    <property type="term" value="F:GTP 3',8'-cyclase activity"/>
    <property type="evidence" value="ECO:0007669"/>
    <property type="project" value="TreeGrafter"/>
</dbReference>
<comment type="caution">
    <text evidence="4">The sequence shown here is derived from an EMBL/GenBank/DDBJ whole genome shotgun (WGS) entry which is preliminary data.</text>
</comment>
<organism evidence="4 5">
    <name type="scientific">Meripilus lineatus</name>
    <dbReference type="NCBI Taxonomy" id="2056292"/>
    <lineage>
        <taxon>Eukaryota</taxon>
        <taxon>Fungi</taxon>
        <taxon>Dikarya</taxon>
        <taxon>Basidiomycota</taxon>
        <taxon>Agaricomycotina</taxon>
        <taxon>Agaricomycetes</taxon>
        <taxon>Polyporales</taxon>
        <taxon>Meripilaceae</taxon>
        <taxon>Meripilus</taxon>
    </lineage>
</organism>
<dbReference type="Gene3D" id="3.20.20.70">
    <property type="entry name" value="Aldolase class I"/>
    <property type="match status" value="1"/>
</dbReference>
<keyword evidence="5" id="KW-1185">Reference proteome</keyword>
<name>A0AAD5YH25_9APHY</name>
<dbReference type="InterPro" id="IPR013785">
    <property type="entry name" value="Aldolase_TIM"/>
</dbReference>
<dbReference type="GO" id="GO:0061799">
    <property type="term" value="F:cyclic pyranopterin monophosphate synthase activity"/>
    <property type="evidence" value="ECO:0007669"/>
    <property type="project" value="TreeGrafter"/>
</dbReference>
<dbReference type="Pfam" id="PF06463">
    <property type="entry name" value="Mob_synth_C"/>
    <property type="match status" value="1"/>
</dbReference>
<dbReference type="GO" id="GO:0006777">
    <property type="term" value="P:Mo-molybdopterin cofactor biosynthetic process"/>
    <property type="evidence" value="ECO:0007669"/>
    <property type="project" value="UniProtKB-KW"/>
</dbReference>
<evidence type="ECO:0000256" key="1">
    <source>
        <dbReference type="ARBA" id="ARBA00005046"/>
    </source>
</evidence>
<feature type="domain" description="Molybdenum cofactor biosynthesis protein A-like twitch" evidence="3">
    <location>
        <begin position="54"/>
        <end position="179"/>
    </location>
</feature>